<comment type="caution">
    <text evidence="5">The sequence shown here is derived from an EMBL/GenBank/DDBJ whole genome shotgun (WGS) entry which is preliminary data.</text>
</comment>
<feature type="compositionally biased region" description="Acidic residues" evidence="3">
    <location>
        <begin position="8"/>
        <end position="18"/>
    </location>
</feature>
<feature type="region of interest" description="Disordered" evidence="3">
    <location>
        <begin position="309"/>
        <end position="343"/>
    </location>
</feature>
<protein>
    <recommendedName>
        <fullName evidence="4">TFIIS N-terminal domain-containing protein</fullName>
    </recommendedName>
</protein>
<feature type="region of interest" description="Disordered" evidence="3">
    <location>
        <begin position="1"/>
        <end position="215"/>
    </location>
</feature>
<proteinExistence type="inferred from homology"/>
<feature type="compositionally biased region" description="Basic residues" evidence="3">
    <location>
        <begin position="310"/>
        <end position="322"/>
    </location>
</feature>
<feature type="region of interest" description="Disordered" evidence="3">
    <location>
        <begin position="228"/>
        <end position="279"/>
    </location>
</feature>
<feature type="compositionally biased region" description="Basic and acidic residues" evidence="3">
    <location>
        <begin position="19"/>
        <end position="31"/>
    </location>
</feature>
<keyword evidence="6" id="KW-1185">Reference proteome</keyword>
<feature type="compositionally biased region" description="Basic and acidic residues" evidence="3">
    <location>
        <begin position="633"/>
        <end position="647"/>
    </location>
</feature>
<dbReference type="InterPro" id="IPR035441">
    <property type="entry name" value="TFIIS/LEDGF_dom_sf"/>
</dbReference>
<feature type="compositionally biased region" description="Basic and acidic residues" evidence="3">
    <location>
        <begin position="228"/>
        <end position="262"/>
    </location>
</feature>
<evidence type="ECO:0000313" key="5">
    <source>
        <dbReference type="EMBL" id="CAH3034246.1"/>
    </source>
</evidence>
<comment type="similarity">
    <text evidence="1">Belongs to the IWS1 family.</text>
</comment>
<dbReference type="EMBL" id="CALNXK010000002">
    <property type="protein sequence ID" value="CAH3034246.1"/>
    <property type="molecule type" value="Genomic_DNA"/>
</dbReference>
<feature type="compositionally biased region" description="Basic and acidic residues" evidence="3">
    <location>
        <begin position="585"/>
        <end position="594"/>
    </location>
</feature>
<evidence type="ECO:0000259" key="4">
    <source>
        <dbReference type="PROSITE" id="PS51319"/>
    </source>
</evidence>
<gene>
    <name evidence="5" type="ORF">PLOB_00016342</name>
</gene>
<evidence type="ECO:0000256" key="3">
    <source>
        <dbReference type="SAM" id="MobiDB-lite"/>
    </source>
</evidence>
<reference evidence="5 6" key="1">
    <citation type="submission" date="2022-05" db="EMBL/GenBank/DDBJ databases">
        <authorList>
            <consortium name="Genoscope - CEA"/>
            <person name="William W."/>
        </authorList>
    </citation>
    <scope>NUCLEOTIDE SEQUENCE [LARGE SCALE GENOMIC DNA]</scope>
</reference>
<dbReference type="PANTHER" id="PTHR46010:SF1">
    <property type="entry name" value="PROTEIN IWS1 HOMOLOG"/>
    <property type="match status" value="1"/>
</dbReference>
<feature type="compositionally biased region" description="Basic and acidic residues" evidence="3">
    <location>
        <begin position="44"/>
        <end position="69"/>
    </location>
</feature>
<evidence type="ECO:0000256" key="1">
    <source>
        <dbReference type="ARBA" id="ARBA00037992"/>
    </source>
</evidence>
<evidence type="ECO:0000313" key="6">
    <source>
        <dbReference type="Proteomes" id="UP001159405"/>
    </source>
</evidence>
<dbReference type="PROSITE" id="PS51319">
    <property type="entry name" value="TFIIS_N"/>
    <property type="match status" value="1"/>
</dbReference>
<dbReference type="InterPro" id="IPR017923">
    <property type="entry name" value="TFIIS_N"/>
</dbReference>
<dbReference type="PANTHER" id="PTHR46010">
    <property type="entry name" value="PROTEIN IWS1 HOMOLOG"/>
    <property type="match status" value="1"/>
</dbReference>
<dbReference type="Proteomes" id="UP001159405">
    <property type="component" value="Unassembled WGS sequence"/>
</dbReference>
<dbReference type="Gene3D" id="1.20.930.10">
    <property type="entry name" value="Conserved domain common to transcription factors TFIIS, elongin A, CRSP70"/>
    <property type="match status" value="1"/>
</dbReference>
<dbReference type="InterPro" id="IPR051037">
    <property type="entry name" value="RNAPII_TF_IWS1"/>
</dbReference>
<feature type="domain" description="TFIIS N-terminal" evidence="4">
    <location>
        <begin position="461"/>
        <end position="539"/>
    </location>
</feature>
<comment type="subcellular location">
    <subcellularLocation>
        <location evidence="2">Nucleus</location>
    </subcellularLocation>
</comment>
<feature type="region of interest" description="Disordered" evidence="3">
    <location>
        <begin position="617"/>
        <end position="649"/>
    </location>
</feature>
<feature type="region of interest" description="Disordered" evidence="3">
    <location>
        <begin position="548"/>
        <end position="596"/>
    </location>
</feature>
<organism evidence="5 6">
    <name type="scientific">Porites lobata</name>
    <dbReference type="NCBI Taxonomy" id="104759"/>
    <lineage>
        <taxon>Eukaryota</taxon>
        <taxon>Metazoa</taxon>
        <taxon>Cnidaria</taxon>
        <taxon>Anthozoa</taxon>
        <taxon>Hexacorallia</taxon>
        <taxon>Scleractinia</taxon>
        <taxon>Fungiina</taxon>
        <taxon>Poritidae</taxon>
        <taxon>Porites</taxon>
    </lineage>
</organism>
<feature type="compositionally biased region" description="Acidic residues" evidence="3">
    <location>
        <begin position="268"/>
        <end position="279"/>
    </location>
</feature>
<name>A0ABN8MS45_9CNID</name>
<dbReference type="Pfam" id="PF08711">
    <property type="entry name" value="Med26"/>
    <property type="match status" value="1"/>
</dbReference>
<accession>A0ABN8MS45</accession>
<keyword evidence="2" id="KW-0539">Nucleus</keyword>
<evidence type="ECO:0000256" key="2">
    <source>
        <dbReference type="PROSITE-ProRule" id="PRU00649"/>
    </source>
</evidence>
<feature type="compositionally biased region" description="Basic and acidic residues" evidence="3">
    <location>
        <begin position="119"/>
        <end position="152"/>
    </location>
</feature>
<sequence length="668" mass="74736">MGDNVVDPFEDVDSEEELEKPPTPEIHHGGDSPEAPAAFSDISDNEREEAREDEAVMKPHEEASEKASENDENTSSAQEESKIESSKVEVTQQEGSPLYDQEISPVSSTAEREEEDVDASLKGDKDVPMNEGERSEIIERNSTELTRSKQESSLDSAEGNDEASRETAIASEATEEKREEQTSGNTAERRRRISSSAGTDDDLDMPISPLGLGLSGTESEIVDDILKSDVSKLLPDVKEDPREESTGKRDDEEETKEDKESTEAEPTVQDEEGFESDEEAGDQLIADIFGASDEEEEFVGFGQEDIEVTKKKKGARDRKHHSLSMGSEVDDEEGKSAQGDDLEKMVVPKPTAKVKEADSDSDDDAFDNKSVFVSDFDLMIQKKKEMNKTMRRKRKNVDIISDSDDAIAAMITQMKEAVEEDQMLNGAKQVATKKLKMLPSVLRHLHKADLQMTFLDLGVLPVLKDWLSPLPDGSLPHLQIREGLLKTLDEFPSLDGRALKMSGIGKAVMYLCRHPKETRQNKKLAGKLINEWARPIFGVTSNFKSLSREEREERDYQNMSKKRRLSSVDSEGGKTPKSIDSALQSDKKAVRPGDKGFVMRARVPMPSNKDYVVRPQNNIERTDFSRKPQKSMNRYEKQKRKFDEKKKLLNQGSQRAVGISIEGRKMAL</sequence>